<dbReference type="Gene3D" id="3.30.2090.10">
    <property type="entry name" value="Multidrug efflux transporter AcrB TolC docking domain, DN and DC subdomains"/>
    <property type="match status" value="2"/>
</dbReference>
<feature type="transmembrane region" description="Helical" evidence="1">
    <location>
        <begin position="930"/>
        <end position="953"/>
    </location>
</feature>
<feature type="transmembrane region" description="Helical" evidence="1">
    <location>
        <begin position="375"/>
        <end position="395"/>
    </location>
</feature>
<keyword evidence="1" id="KW-1133">Transmembrane helix</keyword>
<evidence type="ECO:0000313" key="2">
    <source>
        <dbReference type="EMBL" id="TFE70825.1"/>
    </source>
</evidence>
<keyword evidence="1" id="KW-0472">Membrane</keyword>
<dbReference type="PRINTS" id="PR00702">
    <property type="entry name" value="ACRIFLAVINRP"/>
</dbReference>
<feature type="transmembrane region" description="Helical" evidence="1">
    <location>
        <begin position="531"/>
        <end position="553"/>
    </location>
</feature>
<dbReference type="Pfam" id="PF00873">
    <property type="entry name" value="ACR_tran"/>
    <property type="match status" value="1"/>
</dbReference>
<dbReference type="OrthoDB" id="9757876at2"/>
<dbReference type="InterPro" id="IPR001036">
    <property type="entry name" value="Acrflvin-R"/>
</dbReference>
<dbReference type="GO" id="GO:0042910">
    <property type="term" value="F:xenobiotic transmembrane transporter activity"/>
    <property type="evidence" value="ECO:0007669"/>
    <property type="project" value="TreeGrafter"/>
</dbReference>
<proteinExistence type="predicted"/>
<name>A0A4Y8PFI9_9BACT</name>
<feature type="transmembrane region" description="Helical" evidence="1">
    <location>
        <begin position="974"/>
        <end position="995"/>
    </location>
</feature>
<dbReference type="GO" id="GO:0005886">
    <property type="term" value="C:plasma membrane"/>
    <property type="evidence" value="ECO:0007669"/>
    <property type="project" value="TreeGrafter"/>
</dbReference>
<accession>A0A4Y8PFI9</accession>
<dbReference type="InterPro" id="IPR027463">
    <property type="entry name" value="AcrB_DN_DC_subdom"/>
</dbReference>
<feature type="transmembrane region" description="Helical" evidence="1">
    <location>
        <begin position="350"/>
        <end position="368"/>
    </location>
</feature>
<dbReference type="Proteomes" id="UP000297713">
    <property type="component" value="Unassembled WGS sequence"/>
</dbReference>
<keyword evidence="1" id="KW-0812">Transmembrane</keyword>
<feature type="transmembrane region" description="Helical" evidence="1">
    <location>
        <begin position="401"/>
        <end position="425"/>
    </location>
</feature>
<feature type="transmembrane region" description="Helical" evidence="1">
    <location>
        <begin position="905"/>
        <end position="924"/>
    </location>
</feature>
<gene>
    <name evidence="2" type="ORF">A7Q10_00360</name>
</gene>
<comment type="caution">
    <text evidence="2">The sequence shown here is derived from an EMBL/GenBank/DDBJ whole genome shotgun (WGS) entry which is preliminary data.</text>
</comment>
<feature type="transmembrane region" description="Helical" evidence="1">
    <location>
        <begin position="12"/>
        <end position="34"/>
    </location>
</feature>
<dbReference type="PANTHER" id="PTHR32063:SF0">
    <property type="entry name" value="SWARMING MOTILITY PROTEIN SWRC"/>
    <property type="match status" value="1"/>
</dbReference>
<evidence type="ECO:0000256" key="1">
    <source>
        <dbReference type="SAM" id="Phobius"/>
    </source>
</evidence>
<dbReference type="EMBL" id="LXQC01000112">
    <property type="protein sequence ID" value="TFE70825.1"/>
    <property type="molecule type" value="Genomic_DNA"/>
</dbReference>
<reference evidence="2 3" key="1">
    <citation type="submission" date="2016-05" db="EMBL/GenBank/DDBJ databases">
        <title>Diversity and Homogeneity among Thermoacidophilic Verrucomicrobia Methanotrophs Linked with Geographical Origin.</title>
        <authorList>
            <person name="Erikstad H.-A."/>
            <person name="Smestad N.B."/>
            <person name="Ceballos R.M."/>
            <person name="Birkeland N.-K."/>
        </authorList>
    </citation>
    <scope>NUCLEOTIDE SEQUENCE [LARGE SCALE GENOMIC DNA]</scope>
    <source>
        <strain evidence="2 3">Phi</strain>
    </source>
</reference>
<dbReference type="Gene3D" id="3.30.70.1430">
    <property type="entry name" value="Multidrug efflux transporter AcrB pore domain"/>
    <property type="match status" value="2"/>
</dbReference>
<dbReference type="Gene3D" id="3.30.70.1320">
    <property type="entry name" value="Multidrug efflux transporter AcrB pore domain like"/>
    <property type="match status" value="1"/>
</dbReference>
<keyword evidence="3" id="KW-1185">Reference proteome</keyword>
<feature type="transmembrane region" description="Helical" evidence="1">
    <location>
        <begin position="875"/>
        <end position="893"/>
    </location>
</feature>
<feature type="transmembrane region" description="Helical" evidence="1">
    <location>
        <begin position="446"/>
        <end position="468"/>
    </location>
</feature>
<dbReference type="SUPFAM" id="SSF82693">
    <property type="entry name" value="Multidrug efflux transporter AcrB pore domain, PN1, PN2, PC1 and PC2 subdomains"/>
    <property type="match status" value="3"/>
</dbReference>
<dbReference type="Gene3D" id="1.20.1640.10">
    <property type="entry name" value="Multidrug efflux transporter AcrB transmembrane domain"/>
    <property type="match status" value="2"/>
</dbReference>
<feature type="transmembrane region" description="Helical" evidence="1">
    <location>
        <begin position="1007"/>
        <end position="1033"/>
    </location>
</feature>
<dbReference type="Gene3D" id="3.30.70.1440">
    <property type="entry name" value="Multidrug efflux transporter AcrB pore domain"/>
    <property type="match status" value="1"/>
</dbReference>
<sequence>MTLSDLSIRRPVFAWMLMIGLIFFGAVSLGRLGISQLPEVDFPIITINLQWNGASPEILETELVDPIEQAVISAQGLKGLSSYIQLGQASVILEFELGRNIDSALTEVQSKISSVKLPMDPTQQVGMQQVPTPVPQPILVKDNPEEQPILLIGVWGEAKSLHDLVTFVDLVLHDELQIVPGVGQIVLAGYNLRNLRIWVDGQKLATYQLTVQDIQTAIMQEHVEVAAGDLENARYQFNVRAMGEGLSPKEVGNIQIKKRGSELIYRSNIRIKDVARVEDGLDDIRRIASTNGKTAIGVGIKKQPGANSVEVARLVKKKLQQLQPFLPKGIHTEVVYDRTKHIEDSIQETLFTLLLSAVITSIVCYLFLGSWTATLNVLFSIPTSVLGTFIVIYFLGFTLNFFTLLGLSLAIGIIVDDAIMVLENIYRHRDMGKSRIIAARDGAREITFAAIAATVAIIAIFLPVAFMKGVIGKYFYQFGLTISAAVALSLLEAITLTPMRCSQIMDDGKKRIGLAFLVDYAFKSLSKIYKYLLKFSISYSWIVILVACGLFLFSLKLFSFLPQELIPTQDESSFIIRIQTPVGSSIYYTEEKLKECEKRILSHKEVDKVFGAVGGMIQRTGATDGNLVDSEVNVGTIYVTLKNRKERVISQKLFMDRIRDELNAMGDLRATPQDLSIRGFATGRGFPIELTIRGEDYKVLQKIAQQDIEEMKKSGYFVDLDTDFRDGMPEVRVYPDRFAANACSIPIQNIANTVAIAIGGIAQGQFTNGERRYDIRIRLQGKERVGPEDIARLGVRTNTNEFMPITAVAKLQTVKTYQTLTRKMRERAITIFSNVSSAKSQAEALAVAKKICSKNLPKGYRLYLSGGAASFEETFQSLVFALWVGVVIAYMVLASQFNSFVHPFSVLLALPFSLSGALLALWFTHQSINLYSMIGLILLMGIAKKNSILLVEFTNQLRNKGLSIKEAILEAAPIRLRPILMTSMATIAAAIPPAFALGPGAESRIPMAITLLGGIVVSTLFTLFVVPSSYLLLSRFEKPSQLKTPPQDLVEKGEEVLVEKNGNITRPLL</sequence>
<dbReference type="PANTHER" id="PTHR32063">
    <property type="match status" value="1"/>
</dbReference>
<evidence type="ECO:0000313" key="3">
    <source>
        <dbReference type="Proteomes" id="UP000297713"/>
    </source>
</evidence>
<dbReference type="RefSeq" id="WP_134439482.1">
    <property type="nucleotide sequence ID" value="NZ_LXQC01000112.1"/>
</dbReference>
<dbReference type="AlphaFoldDB" id="A0A4Y8PFI9"/>
<dbReference type="SUPFAM" id="SSF82714">
    <property type="entry name" value="Multidrug efflux transporter AcrB TolC docking domain, DN and DC subdomains"/>
    <property type="match status" value="2"/>
</dbReference>
<organism evidence="2 3">
    <name type="scientific">Methylacidiphilum caldifontis</name>
    <dbReference type="NCBI Taxonomy" id="2795386"/>
    <lineage>
        <taxon>Bacteria</taxon>
        <taxon>Pseudomonadati</taxon>
        <taxon>Verrucomicrobiota</taxon>
        <taxon>Methylacidiphilae</taxon>
        <taxon>Methylacidiphilales</taxon>
        <taxon>Methylacidiphilaceae</taxon>
        <taxon>Methylacidiphilum (ex Ratnadevi et al. 2023)</taxon>
    </lineage>
</organism>
<protein>
    <submittedName>
        <fullName evidence="2">Multidrug transporter</fullName>
    </submittedName>
</protein>
<dbReference type="SUPFAM" id="SSF82866">
    <property type="entry name" value="Multidrug efflux transporter AcrB transmembrane domain"/>
    <property type="match status" value="2"/>
</dbReference>
<feature type="transmembrane region" description="Helical" evidence="1">
    <location>
        <begin position="474"/>
        <end position="496"/>
    </location>
</feature>